<dbReference type="SUPFAM" id="SSF52402">
    <property type="entry name" value="Adenine nucleotide alpha hydrolases-like"/>
    <property type="match status" value="1"/>
</dbReference>
<dbReference type="KEGG" id="dfa:DFA_08864"/>
<feature type="domain" description="UspA" evidence="1">
    <location>
        <begin position="4"/>
        <end position="140"/>
    </location>
</feature>
<dbReference type="InterPro" id="IPR006016">
    <property type="entry name" value="UspA"/>
</dbReference>
<dbReference type="GeneID" id="14869879"/>
<dbReference type="InterPro" id="IPR014729">
    <property type="entry name" value="Rossmann-like_a/b/a_fold"/>
</dbReference>
<accession>F4Q4R7</accession>
<keyword evidence="3" id="KW-1185">Reference proteome</keyword>
<dbReference type="PANTHER" id="PTHR31964">
    <property type="entry name" value="ADENINE NUCLEOTIDE ALPHA HYDROLASES-LIKE SUPERFAMILY PROTEIN"/>
    <property type="match status" value="1"/>
</dbReference>
<gene>
    <name evidence="2" type="ORF">DFA_08864</name>
</gene>
<reference evidence="3" key="1">
    <citation type="journal article" date="2011" name="Genome Res.">
        <title>Phylogeny-wide analysis of social amoeba genomes highlights ancient origins for complex intercellular communication.</title>
        <authorList>
            <person name="Heidel A.J."/>
            <person name="Lawal H.M."/>
            <person name="Felder M."/>
            <person name="Schilde C."/>
            <person name="Helps N.R."/>
            <person name="Tunggal B."/>
            <person name="Rivero F."/>
            <person name="John U."/>
            <person name="Schleicher M."/>
            <person name="Eichinger L."/>
            <person name="Platzer M."/>
            <person name="Noegel A.A."/>
            <person name="Schaap P."/>
            <person name="Gloeckner G."/>
        </authorList>
    </citation>
    <scope>NUCLEOTIDE SEQUENCE [LARGE SCALE GENOMIC DNA]</scope>
    <source>
        <strain evidence="3">SH3</strain>
    </source>
</reference>
<evidence type="ECO:0000313" key="2">
    <source>
        <dbReference type="EMBL" id="EGG17863.1"/>
    </source>
</evidence>
<dbReference type="RefSeq" id="XP_004356347.1">
    <property type="nucleotide sequence ID" value="XM_004356294.1"/>
</dbReference>
<organism evidence="2 3">
    <name type="scientific">Cavenderia fasciculata</name>
    <name type="common">Slime mold</name>
    <name type="synonym">Dictyostelium fasciculatum</name>
    <dbReference type="NCBI Taxonomy" id="261658"/>
    <lineage>
        <taxon>Eukaryota</taxon>
        <taxon>Amoebozoa</taxon>
        <taxon>Evosea</taxon>
        <taxon>Eumycetozoa</taxon>
        <taxon>Dictyostelia</taxon>
        <taxon>Acytosteliales</taxon>
        <taxon>Cavenderiaceae</taxon>
        <taxon>Cavenderia</taxon>
    </lineage>
</organism>
<dbReference type="PANTHER" id="PTHR31964:SF113">
    <property type="entry name" value="USPA DOMAIN-CONTAINING PROTEIN"/>
    <property type="match status" value="1"/>
</dbReference>
<dbReference type="AlphaFoldDB" id="F4Q4R7"/>
<dbReference type="OMA" id="NCRITEP"/>
<evidence type="ECO:0000259" key="1">
    <source>
        <dbReference type="Pfam" id="PF00582"/>
    </source>
</evidence>
<dbReference type="InterPro" id="IPR006015">
    <property type="entry name" value="Universal_stress_UspA"/>
</dbReference>
<protein>
    <recommendedName>
        <fullName evidence="1">UspA domain-containing protein</fullName>
    </recommendedName>
</protein>
<sequence length="153" mass="17206">MKYVVAVDGSDSSFNALEQSLKILKPNRDTIDLVTVIDLETATPEDLVPPELEFINQQRVSQQILDRYSEMCKTKGFTSVKQDILCGDIREEIIKYIEDNGPFEMVIVGSRGLSIVKRIILGSVSEYLVHHAPIPVYVVKHENHLNHATTPSI</sequence>
<name>F4Q4R7_CACFS</name>
<dbReference type="Gene3D" id="3.40.50.620">
    <property type="entry name" value="HUPs"/>
    <property type="match status" value="1"/>
</dbReference>
<dbReference type="PRINTS" id="PR01438">
    <property type="entry name" value="UNVRSLSTRESS"/>
</dbReference>
<proteinExistence type="predicted"/>
<dbReference type="EMBL" id="GL883021">
    <property type="protein sequence ID" value="EGG17863.1"/>
    <property type="molecule type" value="Genomic_DNA"/>
</dbReference>
<dbReference type="CDD" id="cd23659">
    <property type="entry name" value="USP_At3g01520-like"/>
    <property type="match status" value="1"/>
</dbReference>
<dbReference type="Pfam" id="PF00582">
    <property type="entry name" value="Usp"/>
    <property type="match status" value="1"/>
</dbReference>
<dbReference type="Proteomes" id="UP000007797">
    <property type="component" value="Unassembled WGS sequence"/>
</dbReference>
<evidence type="ECO:0000313" key="3">
    <source>
        <dbReference type="Proteomes" id="UP000007797"/>
    </source>
</evidence>
<dbReference type="OrthoDB" id="843225at2759"/>